<dbReference type="GO" id="GO:0000976">
    <property type="term" value="F:transcription cis-regulatory region binding"/>
    <property type="evidence" value="ECO:0007669"/>
    <property type="project" value="UniProtKB-ARBA"/>
</dbReference>
<gene>
    <name evidence="6" type="ORF">HHK36_013740</name>
</gene>
<keyword evidence="2" id="KW-0805">Transcription regulation</keyword>
<accession>A0A835DH10</accession>
<reference evidence="6 7" key="1">
    <citation type="submission" date="2020-04" db="EMBL/GenBank/DDBJ databases">
        <title>Plant Genome Project.</title>
        <authorList>
            <person name="Zhang R.-G."/>
        </authorList>
    </citation>
    <scope>NUCLEOTIDE SEQUENCE [LARGE SCALE GENOMIC DNA]</scope>
    <source>
        <strain evidence="6">YNK0</strain>
        <tissue evidence="6">Leaf</tissue>
    </source>
</reference>
<dbReference type="OrthoDB" id="1922093at2759"/>
<keyword evidence="4" id="KW-0539">Nucleus</keyword>
<comment type="caution">
    <text evidence="6">The sequence shown here is derived from an EMBL/GenBank/DDBJ whole genome shotgun (WGS) entry which is preliminary data.</text>
</comment>
<dbReference type="PANTHER" id="PTHR33124">
    <property type="entry name" value="TRANSCRIPTION FACTOR IBH1-LIKE 1"/>
    <property type="match status" value="1"/>
</dbReference>
<evidence type="ECO:0000313" key="6">
    <source>
        <dbReference type="EMBL" id="KAF8400442.1"/>
    </source>
</evidence>
<keyword evidence="3" id="KW-0804">Transcription</keyword>
<dbReference type="OMA" id="ARWPRAI"/>
<sequence length="243" mass="27647">MSAPSTFKKEFLKKWVLGLQICGSSTKNMSFLERKKAIKLSADVAMAYAKDFKTCWSRALIANASKQDDNKILVRNILGSEFERLKKSSIGSKMCNKRVRSKKILKRSCTILRIRSTATRRVLASSIAKRLVKERTLVLKGLVPGGESMDEFSLLKETLDYIHSLRAQVDVMQRLAYASQLSNLQLMNTFANMKNDMRTMKFTFVTCVVGSFPTRIQARKLDQHTRGYVERSNLSGNELIIFE</sequence>
<proteinExistence type="predicted"/>
<dbReference type="InterPro" id="IPR044660">
    <property type="entry name" value="IBH1-like"/>
</dbReference>
<dbReference type="GO" id="GO:0006355">
    <property type="term" value="P:regulation of DNA-templated transcription"/>
    <property type="evidence" value="ECO:0007669"/>
    <property type="project" value="InterPro"/>
</dbReference>
<dbReference type="Proteomes" id="UP000655225">
    <property type="component" value="Unassembled WGS sequence"/>
</dbReference>
<feature type="domain" description="IBH1-like N-terminal" evidence="5">
    <location>
        <begin position="5"/>
        <end position="67"/>
    </location>
</feature>
<dbReference type="PANTHER" id="PTHR33124:SF5">
    <property type="entry name" value="TRANSCRIPTION FACTOR IBH1-LIKE 1"/>
    <property type="match status" value="1"/>
</dbReference>
<dbReference type="AlphaFoldDB" id="A0A835DH10"/>
<dbReference type="EMBL" id="JABCRI010000009">
    <property type="protein sequence ID" value="KAF8400442.1"/>
    <property type="molecule type" value="Genomic_DNA"/>
</dbReference>
<dbReference type="InterPro" id="IPR044549">
    <property type="entry name" value="bHLH_AtIBH1-like"/>
</dbReference>
<evidence type="ECO:0000256" key="1">
    <source>
        <dbReference type="ARBA" id="ARBA00004123"/>
    </source>
</evidence>
<evidence type="ECO:0000256" key="3">
    <source>
        <dbReference type="ARBA" id="ARBA00023163"/>
    </source>
</evidence>
<protein>
    <recommendedName>
        <fullName evidence="5">IBH1-like N-terminal domain-containing protein</fullName>
    </recommendedName>
</protein>
<dbReference type="InterPro" id="IPR059002">
    <property type="entry name" value="IBH1_N"/>
</dbReference>
<name>A0A835DH10_TETSI</name>
<keyword evidence="7" id="KW-1185">Reference proteome</keyword>
<dbReference type="InterPro" id="IPR036638">
    <property type="entry name" value="HLH_DNA-bd_sf"/>
</dbReference>
<organism evidence="6 7">
    <name type="scientific">Tetracentron sinense</name>
    <name type="common">Spur-leaf</name>
    <dbReference type="NCBI Taxonomy" id="13715"/>
    <lineage>
        <taxon>Eukaryota</taxon>
        <taxon>Viridiplantae</taxon>
        <taxon>Streptophyta</taxon>
        <taxon>Embryophyta</taxon>
        <taxon>Tracheophyta</taxon>
        <taxon>Spermatophyta</taxon>
        <taxon>Magnoliopsida</taxon>
        <taxon>Trochodendrales</taxon>
        <taxon>Trochodendraceae</taxon>
        <taxon>Tetracentron</taxon>
    </lineage>
</organism>
<dbReference type="CDD" id="cd11444">
    <property type="entry name" value="bHLH_AtIBH1_like"/>
    <property type="match status" value="1"/>
</dbReference>
<evidence type="ECO:0000256" key="4">
    <source>
        <dbReference type="ARBA" id="ARBA00023242"/>
    </source>
</evidence>
<dbReference type="SUPFAM" id="SSF47459">
    <property type="entry name" value="HLH, helix-loop-helix DNA-binding domain"/>
    <property type="match status" value="1"/>
</dbReference>
<comment type="subcellular location">
    <subcellularLocation>
        <location evidence="1">Nucleus</location>
    </subcellularLocation>
</comment>
<dbReference type="GO" id="GO:0046983">
    <property type="term" value="F:protein dimerization activity"/>
    <property type="evidence" value="ECO:0007669"/>
    <property type="project" value="InterPro"/>
</dbReference>
<evidence type="ECO:0000313" key="7">
    <source>
        <dbReference type="Proteomes" id="UP000655225"/>
    </source>
</evidence>
<dbReference type="GO" id="GO:0005634">
    <property type="term" value="C:nucleus"/>
    <property type="evidence" value="ECO:0007669"/>
    <property type="project" value="UniProtKB-SubCell"/>
</dbReference>
<evidence type="ECO:0000256" key="2">
    <source>
        <dbReference type="ARBA" id="ARBA00023015"/>
    </source>
</evidence>
<dbReference type="Pfam" id="PF26576">
    <property type="entry name" value="IBH1_N"/>
    <property type="match status" value="1"/>
</dbReference>
<evidence type="ECO:0000259" key="5">
    <source>
        <dbReference type="Pfam" id="PF26576"/>
    </source>
</evidence>